<dbReference type="InterPro" id="IPR002931">
    <property type="entry name" value="Transglutaminase-like"/>
</dbReference>
<dbReference type="Pfam" id="PF01841">
    <property type="entry name" value="Transglut_core"/>
    <property type="match status" value="1"/>
</dbReference>
<gene>
    <name evidence="3" type="ORF">EHLA_0093</name>
</gene>
<keyword evidence="1" id="KW-0732">Signal</keyword>
<dbReference type="InterPro" id="IPR038765">
    <property type="entry name" value="Papain-like_cys_pep_sf"/>
</dbReference>
<dbReference type="EMBL" id="LT907978">
    <property type="protein sequence ID" value="SOB70871.1"/>
    <property type="molecule type" value="Genomic_DNA"/>
</dbReference>
<proteinExistence type="predicted"/>
<evidence type="ECO:0000313" key="4">
    <source>
        <dbReference type="Proteomes" id="UP000217549"/>
    </source>
</evidence>
<organism evidence="3 4">
    <name type="scientific">Anaerobutyricum hallii</name>
    <dbReference type="NCBI Taxonomy" id="39488"/>
    <lineage>
        <taxon>Bacteria</taxon>
        <taxon>Bacillati</taxon>
        <taxon>Bacillota</taxon>
        <taxon>Clostridia</taxon>
        <taxon>Lachnospirales</taxon>
        <taxon>Lachnospiraceae</taxon>
        <taxon>Anaerobutyricum</taxon>
    </lineage>
</organism>
<dbReference type="KEGG" id="ehl:EHLA_0093"/>
<keyword evidence="4" id="KW-1185">Reference proteome</keyword>
<evidence type="ECO:0000259" key="2">
    <source>
        <dbReference type="SMART" id="SM00460"/>
    </source>
</evidence>
<feature type="chain" id="PRO_5038662099" evidence="1">
    <location>
        <begin position="24"/>
        <end position="184"/>
    </location>
</feature>
<dbReference type="Gene3D" id="3.10.620.30">
    <property type="match status" value="1"/>
</dbReference>
<reference evidence="4" key="1">
    <citation type="submission" date="2017-09" db="EMBL/GenBank/DDBJ databases">
        <authorList>
            <person name="Shetty A S."/>
        </authorList>
    </citation>
    <scope>NUCLEOTIDE SEQUENCE [LARGE SCALE GENOMIC DNA]</scope>
</reference>
<dbReference type="RefSeq" id="WP_096238905.1">
    <property type="nucleotide sequence ID" value="NZ_LT907978.1"/>
</dbReference>
<dbReference type="SUPFAM" id="SSF54001">
    <property type="entry name" value="Cysteine proteinases"/>
    <property type="match status" value="1"/>
</dbReference>
<sequence length="184" mass="20976">MKSIKKYVGIFLLALCLIGTMQAVPCKAASLNSNVNGIVKSQVLPEDTKEVKLQKLFQYTEKTYGYKRQIGFKNKKSWTKTYAQKMIKSKKGSCYHFAAVYGYLAKKATGYKVRVAVGQTKGFSGSWQPHAWTEVKVKGKWYIFDTNMDKFKANSTLKYYNLLKTSKAAKKVYKNKGVKYVNIK</sequence>
<name>A0A285PMM3_9FIRM</name>
<protein>
    <submittedName>
        <fullName evidence="3">Transglutaminase-like</fullName>
    </submittedName>
</protein>
<feature type="signal peptide" evidence="1">
    <location>
        <begin position="1"/>
        <end position="23"/>
    </location>
</feature>
<dbReference type="AlphaFoldDB" id="A0A285PMM3"/>
<dbReference type="SMART" id="SM00460">
    <property type="entry name" value="TGc"/>
    <property type="match status" value="1"/>
</dbReference>
<dbReference type="Proteomes" id="UP000217549">
    <property type="component" value="Chromosome I"/>
</dbReference>
<feature type="domain" description="Transglutaminase-like" evidence="2">
    <location>
        <begin position="86"/>
        <end position="148"/>
    </location>
</feature>
<evidence type="ECO:0000313" key="3">
    <source>
        <dbReference type="EMBL" id="SOB70871.1"/>
    </source>
</evidence>
<accession>A0A285PMM3</accession>
<evidence type="ECO:0000256" key="1">
    <source>
        <dbReference type="SAM" id="SignalP"/>
    </source>
</evidence>